<evidence type="ECO:0000313" key="2">
    <source>
        <dbReference type="Proteomes" id="UP000005096"/>
    </source>
</evidence>
<dbReference type="Proteomes" id="UP000005096">
    <property type="component" value="Chromosome"/>
</dbReference>
<proteinExistence type="predicted"/>
<dbReference type="HOGENOM" id="CLU_130936_2_1_0"/>
<sequence length="128" mass="13729">MKPLDRWVFGLLGACALGGALAFLPGNRERGSLPVAEILQEGRVVERVVLDPAAPPREWVLSSPGGGVNRVRLEGGRIRMVEANCPDRDCVRAGWLDRPGQAAVCLPHRVALRVRGTGKGEDLDGISQ</sequence>
<accession>E3CX73</accession>
<dbReference type="Pfam" id="PF07009">
    <property type="entry name" value="NusG_II"/>
    <property type="match status" value="1"/>
</dbReference>
<protein>
    <submittedName>
        <fullName evidence="1">Uncharacterized protein</fullName>
    </submittedName>
</protein>
<dbReference type="AlphaFoldDB" id="E3CX73"/>
<dbReference type="PaxDb" id="584708-Apau_2008"/>
<name>E3CX73_9BACT</name>
<reference evidence="1 2" key="1">
    <citation type="journal article" date="2010" name="Stand. Genomic Sci.">
        <title>Non-contiguous finished genome sequence of Aminomonas paucivorans type strain (GLU-3).</title>
        <authorList>
            <person name="Pitluck S."/>
            <person name="Yasawong M."/>
            <person name="Held B."/>
            <person name="Lapidus A."/>
            <person name="Nolan M."/>
            <person name="Copeland A."/>
            <person name="Lucas S."/>
            <person name="Del Rio T.G."/>
            <person name="Tice H."/>
            <person name="Cheng J.F."/>
            <person name="Chertkov O."/>
            <person name="Goodwin L."/>
            <person name="Tapia R."/>
            <person name="Han C."/>
            <person name="Liolios K."/>
            <person name="Ivanova N."/>
            <person name="Mavromatis K."/>
            <person name="Ovchinnikova G."/>
            <person name="Pati A."/>
            <person name="Chen A."/>
            <person name="Palaniappan K."/>
            <person name="Land M."/>
            <person name="Hauser L."/>
            <person name="Chang Y.J."/>
            <person name="Jeffries C.D."/>
            <person name="Pukall R."/>
            <person name="Spring S."/>
            <person name="Rohde M."/>
            <person name="Sikorski J."/>
            <person name="Goker M."/>
            <person name="Woyke T."/>
            <person name="Bristow J."/>
            <person name="Eisen J.A."/>
            <person name="Markowitz V."/>
            <person name="Hugenholtz P."/>
            <person name="Kyrpides N.C."/>
            <person name="Klenk H.P."/>
        </authorList>
    </citation>
    <scope>NUCLEOTIDE SEQUENCE [LARGE SCALE GENOMIC DNA]</scope>
    <source>
        <strain evidence="1 2">DSM 12260</strain>
    </source>
</reference>
<organism evidence="1 2">
    <name type="scientific">Aminomonas paucivorans DSM 12260</name>
    <dbReference type="NCBI Taxonomy" id="584708"/>
    <lineage>
        <taxon>Bacteria</taxon>
        <taxon>Thermotogati</taxon>
        <taxon>Synergistota</taxon>
        <taxon>Synergistia</taxon>
        <taxon>Synergistales</taxon>
        <taxon>Synergistaceae</taxon>
        <taxon>Aminomonas</taxon>
    </lineage>
</organism>
<dbReference type="Gene3D" id="2.60.320.10">
    <property type="entry name" value="N-utilization substance G protein NusG, insert domain"/>
    <property type="match status" value="1"/>
</dbReference>
<keyword evidence="2" id="KW-1185">Reference proteome</keyword>
<dbReference type="RefSeq" id="WP_006301658.1">
    <property type="nucleotide sequence ID" value="NZ_CM001022.1"/>
</dbReference>
<dbReference type="OrthoDB" id="6029at2"/>
<evidence type="ECO:0000313" key="1">
    <source>
        <dbReference type="EMBL" id="EFQ24420.1"/>
    </source>
</evidence>
<dbReference type="EMBL" id="CM001022">
    <property type="protein sequence ID" value="EFQ24420.1"/>
    <property type="molecule type" value="Genomic_DNA"/>
</dbReference>
<gene>
    <name evidence="1" type="ORF">Apau_2008</name>
</gene>
<dbReference type="InterPro" id="IPR038690">
    <property type="entry name" value="NusG_2_sf"/>
</dbReference>
<dbReference type="CDD" id="cd09846">
    <property type="entry name" value="DUF1312"/>
    <property type="match status" value="1"/>
</dbReference>
<dbReference type="eggNOG" id="COG5341">
    <property type="taxonomic scope" value="Bacteria"/>
</dbReference>
<dbReference type="STRING" id="584708.Apau_2008"/>